<dbReference type="AlphaFoldDB" id="A0A379DC27"/>
<dbReference type="RefSeq" id="WP_004820112.1">
    <property type="nucleotide sequence ID" value="NZ_UGTH01000001.1"/>
</dbReference>
<organism evidence="2 3">
    <name type="scientific">Peptoniphilus indolicus</name>
    <dbReference type="NCBI Taxonomy" id="33030"/>
    <lineage>
        <taxon>Bacteria</taxon>
        <taxon>Bacillati</taxon>
        <taxon>Bacillota</taxon>
        <taxon>Tissierellia</taxon>
        <taxon>Tissierellales</taxon>
        <taxon>Peptoniphilaceae</taxon>
        <taxon>Peptoniphilus</taxon>
    </lineage>
</organism>
<sequence>MKSNLKLGIIIFISLLIPLGIQTFFKNQSAIEGSVFMHMFWIFANFLFLSTIDELFAEYSKLTRLKSLKINSLNYIVKILVYVIFLIFLNLYIVRTMYLPEHKLLTTVTNPAVVALILLIFLVNLLSGLFENKEESKETNVYTFSNKNSFRTGRDTFNVAGGTYADGFVLGNLVLPYSSIKSIYTDKENRLVIKGKKEDGNYRISIDSEKTISFFKNLLNKAISDSKIDSKIVKTR</sequence>
<dbReference type="EMBL" id="UGTH01000001">
    <property type="protein sequence ID" value="SUB75340.1"/>
    <property type="molecule type" value="Genomic_DNA"/>
</dbReference>
<evidence type="ECO:0000256" key="1">
    <source>
        <dbReference type="SAM" id="Phobius"/>
    </source>
</evidence>
<keyword evidence="1" id="KW-0812">Transmembrane</keyword>
<keyword evidence="1" id="KW-0472">Membrane</keyword>
<proteinExistence type="predicted"/>
<dbReference type="Proteomes" id="UP000254777">
    <property type="component" value="Unassembled WGS sequence"/>
</dbReference>
<evidence type="ECO:0000313" key="3">
    <source>
        <dbReference type="Proteomes" id="UP000254777"/>
    </source>
</evidence>
<keyword evidence="1" id="KW-1133">Transmembrane helix</keyword>
<accession>A0A379DC27</accession>
<feature type="transmembrane region" description="Helical" evidence="1">
    <location>
        <begin position="7"/>
        <end position="25"/>
    </location>
</feature>
<feature type="transmembrane region" description="Helical" evidence="1">
    <location>
        <begin position="73"/>
        <end position="93"/>
    </location>
</feature>
<name>A0A379DC27_9FIRM</name>
<feature type="transmembrane region" description="Helical" evidence="1">
    <location>
        <begin position="31"/>
        <end position="52"/>
    </location>
</feature>
<feature type="transmembrane region" description="Helical" evidence="1">
    <location>
        <begin position="113"/>
        <end position="130"/>
    </location>
</feature>
<reference evidence="2 3" key="1">
    <citation type="submission" date="2018-06" db="EMBL/GenBank/DDBJ databases">
        <authorList>
            <consortium name="Pathogen Informatics"/>
            <person name="Doyle S."/>
        </authorList>
    </citation>
    <scope>NUCLEOTIDE SEQUENCE [LARGE SCALE GENOMIC DNA]</scope>
    <source>
        <strain evidence="2 3">NCTC11088</strain>
    </source>
</reference>
<protein>
    <submittedName>
        <fullName evidence="2">Uncharacterized protein</fullName>
    </submittedName>
</protein>
<evidence type="ECO:0000313" key="2">
    <source>
        <dbReference type="EMBL" id="SUB75340.1"/>
    </source>
</evidence>
<gene>
    <name evidence="2" type="ORF">NCTC11088_01129</name>
</gene>